<organism evidence="1 2">
    <name type="scientific">Senna tora</name>
    <dbReference type="NCBI Taxonomy" id="362788"/>
    <lineage>
        <taxon>Eukaryota</taxon>
        <taxon>Viridiplantae</taxon>
        <taxon>Streptophyta</taxon>
        <taxon>Embryophyta</taxon>
        <taxon>Tracheophyta</taxon>
        <taxon>Spermatophyta</taxon>
        <taxon>Magnoliopsida</taxon>
        <taxon>eudicotyledons</taxon>
        <taxon>Gunneridae</taxon>
        <taxon>Pentapetalae</taxon>
        <taxon>rosids</taxon>
        <taxon>fabids</taxon>
        <taxon>Fabales</taxon>
        <taxon>Fabaceae</taxon>
        <taxon>Caesalpinioideae</taxon>
        <taxon>Cassia clade</taxon>
        <taxon>Senna</taxon>
    </lineage>
</organism>
<name>A0A834W0M6_9FABA</name>
<evidence type="ECO:0000313" key="2">
    <source>
        <dbReference type="Proteomes" id="UP000634136"/>
    </source>
</evidence>
<proteinExistence type="predicted"/>
<dbReference type="Proteomes" id="UP000634136">
    <property type="component" value="Unassembled WGS sequence"/>
</dbReference>
<dbReference type="OrthoDB" id="60033at2759"/>
<keyword evidence="1" id="KW-0418">Kinase</keyword>
<gene>
    <name evidence="1" type="ORF">G2W53_043984</name>
</gene>
<reference evidence="1" key="1">
    <citation type="submission" date="2020-09" db="EMBL/GenBank/DDBJ databases">
        <title>Genome-Enabled Discovery of Anthraquinone Biosynthesis in Senna tora.</title>
        <authorList>
            <person name="Kang S.-H."/>
            <person name="Pandey R.P."/>
            <person name="Lee C.-M."/>
            <person name="Sim J.-S."/>
            <person name="Jeong J.-T."/>
            <person name="Choi B.-S."/>
            <person name="Jung M."/>
            <person name="Ginzburg D."/>
            <person name="Zhao K."/>
            <person name="Won S.Y."/>
            <person name="Oh T.-J."/>
            <person name="Yu Y."/>
            <person name="Kim N.-H."/>
            <person name="Lee O.R."/>
            <person name="Lee T.-H."/>
            <person name="Bashyal P."/>
            <person name="Kim T.-S."/>
            <person name="Lee W.-H."/>
            <person name="Kawkins C."/>
            <person name="Kim C.-K."/>
            <person name="Kim J.S."/>
            <person name="Ahn B.O."/>
            <person name="Rhee S.Y."/>
            <person name="Sohng J.K."/>
        </authorList>
    </citation>
    <scope>NUCLEOTIDE SEQUENCE</scope>
    <source>
        <tissue evidence="1">Leaf</tissue>
    </source>
</reference>
<dbReference type="GO" id="GO:0016301">
    <property type="term" value="F:kinase activity"/>
    <property type="evidence" value="ECO:0007669"/>
    <property type="project" value="UniProtKB-KW"/>
</dbReference>
<accession>A0A834W0M6</accession>
<dbReference type="EMBL" id="JAAIUW010000013">
    <property type="protein sequence ID" value="KAF7804873.1"/>
    <property type="molecule type" value="Genomic_DNA"/>
</dbReference>
<keyword evidence="1" id="KW-0808">Transferase</keyword>
<dbReference type="AlphaFoldDB" id="A0A834W0M6"/>
<evidence type="ECO:0000313" key="1">
    <source>
        <dbReference type="EMBL" id="KAF7804873.1"/>
    </source>
</evidence>
<comment type="caution">
    <text evidence="1">The sequence shown here is derived from an EMBL/GenBank/DDBJ whole genome shotgun (WGS) entry which is preliminary data.</text>
</comment>
<keyword evidence="2" id="KW-1185">Reference proteome</keyword>
<protein>
    <submittedName>
        <fullName evidence="1">Histidine kinase CKI1</fullName>
    </submittedName>
</protein>
<sequence>MELEEEQFDLCKLVQDEVNLRHHGAIKKGLDLILDPCDGSLVRKSVDAACGLKWPFKTPFLQQTMWRNLV</sequence>